<proteinExistence type="predicted"/>
<reference evidence="2 3" key="1">
    <citation type="submission" date="2020-08" db="EMBL/GenBank/DDBJ databases">
        <title>Genomic Encyclopedia of Type Strains, Phase IV (KMG-IV): sequencing the most valuable type-strain genomes for metagenomic binning, comparative biology and taxonomic classification.</title>
        <authorList>
            <person name="Goeker M."/>
        </authorList>
    </citation>
    <scope>NUCLEOTIDE SEQUENCE [LARGE SCALE GENOMIC DNA]</scope>
    <source>
        <strain evidence="2 3">DSM 24163</strain>
    </source>
</reference>
<comment type="caution">
    <text evidence="2">The sequence shown here is derived from an EMBL/GenBank/DDBJ whole genome shotgun (WGS) entry which is preliminary data.</text>
</comment>
<accession>A0A7W8D784</accession>
<keyword evidence="1" id="KW-0812">Transmembrane</keyword>
<dbReference type="Proteomes" id="UP000521199">
    <property type="component" value="Unassembled WGS sequence"/>
</dbReference>
<evidence type="ECO:0000256" key="1">
    <source>
        <dbReference type="SAM" id="Phobius"/>
    </source>
</evidence>
<dbReference type="RefSeq" id="WP_183960500.1">
    <property type="nucleotide sequence ID" value="NZ_JACHHP010000002.1"/>
</dbReference>
<dbReference type="EMBL" id="JACHHP010000002">
    <property type="protein sequence ID" value="MBB5207992.1"/>
    <property type="molecule type" value="Genomic_DNA"/>
</dbReference>
<dbReference type="AlphaFoldDB" id="A0A7W8D784"/>
<keyword evidence="1" id="KW-1133">Transmembrane helix</keyword>
<feature type="transmembrane region" description="Helical" evidence="1">
    <location>
        <begin position="110"/>
        <end position="132"/>
    </location>
</feature>
<sequence length="133" mass="14035">MLMQLLAAATVTLAGLYLLLLGVAAFAAPALARRFLFGFAGSARLHALELAVRVWVGGALVLHAERLPWSTGFAIAGWVLLVTTAVLALVPWRLHRRFAAWSVARAVRHLGLLGAASIAFGCVVLIAVARSIA</sequence>
<keyword evidence="1" id="KW-0472">Membrane</keyword>
<evidence type="ECO:0000313" key="2">
    <source>
        <dbReference type="EMBL" id="MBB5207992.1"/>
    </source>
</evidence>
<name>A0A7W8D784_9GAMM</name>
<gene>
    <name evidence="2" type="ORF">HNQ52_001521</name>
</gene>
<evidence type="ECO:0000313" key="3">
    <source>
        <dbReference type="Proteomes" id="UP000521199"/>
    </source>
</evidence>
<protein>
    <recommendedName>
        <fullName evidence="4">DUF4149 domain-containing protein</fullName>
    </recommendedName>
</protein>
<organism evidence="2 3">
    <name type="scientific">Chiayiivirga flava</name>
    <dbReference type="NCBI Taxonomy" id="659595"/>
    <lineage>
        <taxon>Bacteria</taxon>
        <taxon>Pseudomonadati</taxon>
        <taxon>Pseudomonadota</taxon>
        <taxon>Gammaproteobacteria</taxon>
        <taxon>Lysobacterales</taxon>
        <taxon>Lysobacteraceae</taxon>
        <taxon>Chiayiivirga</taxon>
    </lineage>
</organism>
<evidence type="ECO:0008006" key="4">
    <source>
        <dbReference type="Google" id="ProtNLM"/>
    </source>
</evidence>
<keyword evidence="3" id="KW-1185">Reference proteome</keyword>
<feature type="transmembrane region" description="Helical" evidence="1">
    <location>
        <begin position="69"/>
        <end position="90"/>
    </location>
</feature>